<dbReference type="PANTHER" id="PTHR47287:SF15">
    <property type="entry name" value="ZINC FINGER PROTEIN 3-LIKE"/>
    <property type="match status" value="1"/>
</dbReference>
<name>A0A8J5WF06_ZIZPA</name>
<evidence type="ECO:0000313" key="10">
    <source>
        <dbReference type="Proteomes" id="UP000729402"/>
    </source>
</evidence>
<evidence type="ECO:0000256" key="7">
    <source>
        <dbReference type="SAM" id="MobiDB-lite"/>
    </source>
</evidence>
<feature type="compositionally biased region" description="Polar residues" evidence="7">
    <location>
        <begin position="281"/>
        <end position="291"/>
    </location>
</feature>
<dbReference type="PROSITE" id="PS50157">
    <property type="entry name" value="ZINC_FINGER_C2H2_2"/>
    <property type="match status" value="1"/>
</dbReference>
<proteinExistence type="predicted"/>
<dbReference type="InterPro" id="IPR013087">
    <property type="entry name" value="Znf_C2H2_type"/>
</dbReference>
<comment type="subcellular location">
    <subcellularLocation>
        <location evidence="1">Nucleus</location>
    </subcellularLocation>
</comment>
<dbReference type="InterPro" id="IPR044246">
    <property type="entry name" value="ZFP3-like"/>
</dbReference>
<evidence type="ECO:0000256" key="3">
    <source>
        <dbReference type="ARBA" id="ARBA00022771"/>
    </source>
</evidence>
<feature type="domain" description="C2H2-type" evidence="8">
    <location>
        <begin position="108"/>
        <end position="135"/>
    </location>
</feature>
<keyword evidence="10" id="KW-1185">Reference proteome</keyword>
<feature type="compositionally biased region" description="Low complexity" evidence="7">
    <location>
        <begin position="251"/>
        <end position="265"/>
    </location>
</feature>
<evidence type="ECO:0000256" key="2">
    <source>
        <dbReference type="ARBA" id="ARBA00022723"/>
    </source>
</evidence>
<dbReference type="EMBL" id="JAAALK010000082">
    <property type="protein sequence ID" value="KAG8087054.1"/>
    <property type="molecule type" value="Genomic_DNA"/>
</dbReference>
<dbReference type="GO" id="GO:0009788">
    <property type="term" value="P:negative regulation of abscisic acid-activated signaling pathway"/>
    <property type="evidence" value="ECO:0007669"/>
    <property type="project" value="InterPro"/>
</dbReference>
<protein>
    <recommendedName>
        <fullName evidence="8">C2H2-type domain-containing protein</fullName>
    </recommendedName>
</protein>
<evidence type="ECO:0000256" key="4">
    <source>
        <dbReference type="ARBA" id="ARBA00022833"/>
    </source>
</evidence>
<organism evidence="9 10">
    <name type="scientific">Zizania palustris</name>
    <name type="common">Northern wild rice</name>
    <dbReference type="NCBI Taxonomy" id="103762"/>
    <lineage>
        <taxon>Eukaryota</taxon>
        <taxon>Viridiplantae</taxon>
        <taxon>Streptophyta</taxon>
        <taxon>Embryophyta</taxon>
        <taxon>Tracheophyta</taxon>
        <taxon>Spermatophyta</taxon>
        <taxon>Magnoliopsida</taxon>
        <taxon>Liliopsida</taxon>
        <taxon>Poales</taxon>
        <taxon>Poaceae</taxon>
        <taxon>BOP clade</taxon>
        <taxon>Oryzoideae</taxon>
        <taxon>Oryzeae</taxon>
        <taxon>Zizaniinae</taxon>
        <taxon>Zizania</taxon>
    </lineage>
</organism>
<evidence type="ECO:0000256" key="6">
    <source>
        <dbReference type="PROSITE-ProRule" id="PRU00042"/>
    </source>
</evidence>
<dbReference type="Proteomes" id="UP000729402">
    <property type="component" value="Unassembled WGS sequence"/>
</dbReference>
<evidence type="ECO:0000256" key="5">
    <source>
        <dbReference type="ARBA" id="ARBA00023242"/>
    </source>
</evidence>
<comment type="caution">
    <text evidence="9">The sequence shown here is derived from an EMBL/GenBank/DDBJ whole genome shotgun (WGS) entry which is preliminary data.</text>
</comment>
<keyword evidence="2" id="KW-0479">Metal-binding</keyword>
<keyword evidence="5" id="KW-0539">Nucleus</keyword>
<dbReference type="GO" id="GO:0008270">
    <property type="term" value="F:zinc ion binding"/>
    <property type="evidence" value="ECO:0007669"/>
    <property type="project" value="UniProtKB-KW"/>
</dbReference>
<dbReference type="GO" id="GO:0005634">
    <property type="term" value="C:nucleus"/>
    <property type="evidence" value="ECO:0007669"/>
    <property type="project" value="UniProtKB-SubCell"/>
</dbReference>
<evidence type="ECO:0000259" key="8">
    <source>
        <dbReference type="PROSITE" id="PS50157"/>
    </source>
</evidence>
<dbReference type="PANTHER" id="PTHR47287">
    <property type="entry name" value="C2H2 AND C2HC ZINC FINGERS SUPERFAMILY PROTEIN"/>
    <property type="match status" value="1"/>
</dbReference>
<keyword evidence="3 6" id="KW-0863">Zinc-finger</keyword>
<gene>
    <name evidence="9" type="ORF">GUJ93_ZPchr0010g10857</name>
</gene>
<dbReference type="PROSITE" id="PS00028">
    <property type="entry name" value="ZINC_FINGER_C2H2_1"/>
    <property type="match status" value="1"/>
</dbReference>
<evidence type="ECO:0000313" key="9">
    <source>
        <dbReference type="EMBL" id="KAG8087054.1"/>
    </source>
</evidence>
<dbReference type="AlphaFoldDB" id="A0A8J5WF06"/>
<feature type="region of interest" description="Disordered" evidence="7">
    <location>
        <begin position="251"/>
        <end position="291"/>
    </location>
</feature>
<dbReference type="OrthoDB" id="696338at2759"/>
<sequence length="291" mass="30324">MASSSQSAVSMEVVVKVEGGGEEEGEVQKGEEVAPAAAAMELDLLGALREEGKAEEKGKDAVQVSEAAAAPVVEMEPLSVEEKADAAPVAVDVVATAGAGGEIKRRMFKCNYCQRKFYTSQALGGHQNAHKRERSLAKHGSTVGAAAGRGLYGFGDPFVPHHLRFRSIWPYPTGRSFLGSHGASAPSFYGMHPGWSAQPSSLGTAGRHAVVAEHPVYPAQPYGYGGSSSSSRPPVISPPFTSPALAGLQWAQSSHGATASTAAATGDNRNVPAEVKKQEDNSSNIDLTLKL</sequence>
<reference evidence="9" key="1">
    <citation type="journal article" date="2021" name="bioRxiv">
        <title>Whole Genome Assembly and Annotation of Northern Wild Rice, Zizania palustris L., Supports a Whole Genome Duplication in the Zizania Genus.</title>
        <authorList>
            <person name="Haas M."/>
            <person name="Kono T."/>
            <person name="Macchietto M."/>
            <person name="Millas R."/>
            <person name="McGilp L."/>
            <person name="Shao M."/>
            <person name="Duquette J."/>
            <person name="Hirsch C.N."/>
            <person name="Kimball J."/>
        </authorList>
    </citation>
    <scope>NUCLEOTIDE SEQUENCE</scope>
    <source>
        <tissue evidence="9">Fresh leaf tissue</tissue>
    </source>
</reference>
<reference evidence="9" key="2">
    <citation type="submission" date="2021-02" db="EMBL/GenBank/DDBJ databases">
        <authorList>
            <person name="Kimball J.A."/>
            <person name="Haas M.W."/>
            <person name="Macchietto M."/>
            <person name="Kono T."/>
            <person name="Duquette J."/>
            <person name="Shao M."/>
        </authorList>
    </citation>
    <scope>NUCLEOTIDE SEQUENCE</scope>
    <source>
        <tissue evidence="9">Fresh leaf tissue</tissue>
    </source>
</reference>
<accession>A0A8J5WF06</accession>
<keyword evidence="4" id="KW-0862">Zinc</keyword>
<evidence type="ECO:0000256" key="1">
    <source>
        <dbReference type="ARBA" id="ARBA00004123"/>
    </source>
</evidence>